<comment type="subunit">
    <text evidence="11">DNA polymerase III contains a core (composed of alpha, epsilon and theta chains) that associates with a tau subunit. This core dimerizes to form the POLIII' complex. PolIII' associates with the gamma complex (composed of gamma, delta, delta', psi and chi chains) and with the beta chain to form the complete DNA polymerase III complex.</text>
</comment>
<evidence type="ECO:0000256" key="7">
    <source>
        <dbReference type="ARBA" id="ARBA00022881"/>
    </source>
</evidence>
<keyword evidence="17" id="KW-0548">Nucleotidyltransferase</keyword>
<comment type="function">
    <text evidence="10">DNA polymerase III is a complex, multichain enzyme responsible for most of the replicative synthesis in bacteria. The epsilon subunit contain the editing function and is a proofreading 3'-5' exonuclease.</text>
</comment>
<dbReference type="OrthoDB" id="9803913at2"/>
<evidence type="ECO:0000256" key="3">
    <source>
        <dbReference type="ARBA" id="ARBA00022763"/>
    </source>
</evidence>
<dbReference type="SMART" id="SM00465">
    <property type="entry name" value="GIYc"/>
    <property type="match status" value="1"/>
</dbReference>
<dbReference type="PATRIC" id="fig|449.7.peg.590"/>
<evidence type="ECO:0000256" key="13">
    <source>
        <dbReference type="ARBA" id="ARBA00042138"/>
    </source>
</evidence>
<keyword evidence="2" id="KW-0540">Nuclease</keyword>
<dbReference type="NCBIfam" id="TIGR00573">
    <property type="entry name" value="dnaq"/>
    <property type="match status" value="1"/>
</dbReference>
<keyword evidence="17" id="KW-0808">Transferase</keyword>
<dbReference type="EC" id="2.7.7.7" evidence="1"/>
<keyword evidence="18" id="KW-1185">Reference proteome</keyword>
<sequence length="464" mass="53351">MQFRWALIDIETTGLKVTRDEIIEIALIILSEKGIEKTWATLVNPQTTIPEEITRITGITQQEIISALPFEAIASDLFDLLNGCILVAHNARFDYGFLKNAFKRCGYRYQTKVLCTLKLARSCYPLLPHHDLSSLLLHLNLPHEQRHRAASDVQLLYAFLQRAMDEFSPSKLLEKAKAIYNESSKPSKLITDLNTIPSQPGVYLFYTDKNDLPIYIGKSINLKQRVLSHFQADYSDEKEFKMAQQVHRVEYIETAGELSALLLESKLVKEKLPLFNRKLRRKKNLVGLKITTKDSYNQLLITTNPIEVDHDDCVASFSTVTAAKSTLRSLVKEHVLCAKLCDLEKSNSSCFAYHLRRCHGACVAEEEPHRYNERLAHALQQFSYFAWPYQGPIAIEERSNFTNYLVFNHWCFLGETSSKEELFNLANKKESQRIDRDTYKILNAFLKDPSNQLKIIDLSNRLNL</sequence>
<dbReference type="FunFam" id="3.30.420.10:FF:000045">
    <property type="entry name" value="3'-5' exonuclease DinG"/>
    <property type="match status" value="1"/>
</dbReference>
<feature type="domain" description="GIY-YIG" evidence="16">
    <location>
        <begin position="198"/>
        <end position="277"/>
    </location>
</feature>
<evidence type="ECO:0000256" key="14">
    <source>
        <dbReference type="ARBA" id="ARBA00042732"/>
    </source>
</evidence>
<dbReference type="CDD" id="cd10434">
    <property type="entry name" value="GIY-YIG_UvrC_Cho"/>
    <property type="match status" value="1"/>
</dbReference>
<evidence type="ECO:0000313" key="18">
    <source>
        <dbReference type="Proteomes" id="UP000032803"/>
    </source>
</evidence>
<dbReference type="EMBL" id="LN681225">
    <property type="protein sequence ID" value="CEK10124.1"/>
    <property type="molecule type" value="Genomic_DNA"/>
</dbReference>
<dbReference type="PANTHER" id="PTHR30562:SF10">
    <property type="entry name" value="EXCINUCLEASE CHO"/>
    <property type="match status" value="1"/>
</dbReference>
<evidence type="ECO:0000259" key="16">
    <source>
        <dbReference type="PROSITE" id="PS50164"/>
    </source>
</evidence>
<dbReference type="Proteomes" id="UP000032803">
    <property type="component" value="Chromosome I"/>
</dbReference>
<dbReference type="Pfam" id="PF00929">
    <property type="entry name" value="RNase_T"/>
    <property type="match status" value="1"/>
</dbReference>
<evidence type="ECO:0000256" key="4">
    <source>
        <dbReference type="ARBA" id="ARBA00022769"/>
    </source>
</evidence>
<dbReference type="GO" id="GO:0009380">
    <property type="term" value="C:excinuclease repair complex"/>
    <property type="evidence" value="ECO:0007669"/>
    <property type="project" value="TreeGrafter"/>
</dbReference>
<evidence type="ECO:0000256" key="1">
    <source>
        <dbReference type="ARBA" id="ARBA00012417"/>
    </source>
</evidence>
<dbReference type="InterPro" id="IPR000305">
    <property type="entry name" value="GIY-YIG_endonuc"/>
</dbReference>
<dbReference type="GO" id="GO:0003677">
    <property type="term" value="F:DNA binding"/>
    <property type="evidence" value="ECO:0007669"/>
    <property type="project" value="InterPro"/>
</dbReference>
<comment type="catalytic activity">
    <reaction evidence="15">
        <text>DNA(n) + a 2'-deoxyribonucleoside 5'-triphosphate = DNA(n+1) + diphosphate</text>
        <dbReference type="Rhea" id="RHEA:22508"/>
        <dbReference type="Rhea" id="RHEA-COMP:17339"/>
        <dbReference type="Rhea" id="RHEA-COMP:17340"/>
        <dbReference type="ChEBI" id="CHEBI:33019"/>
        <dbReference type="ChEBI" id="CHEBI:61560"/>
        <dbReference type="ChEBI" id="CHEBI:173112"/>
        <dbReference type="EC" id="2.7.7.7"/>
    </reaction>
</comment>
<evidence type="ECO:0000256" key="11">
    <source>
        <dbReference type="ARBA" id="ARBA00026073"/>
    </source>
</evidence>
<dbReference type="GO" id="GO:0006260">
    <property type="term" value="P:DNA replication"/>
    <property type="evidence" value="ECO:0007669"/>
    <property type="project" value="InterPro"/>
</dbReference>
<evidence type="ECO:0000256" key="6">
    <source>
        <dbReference type="ARBA" id="ARBA00022839"/>
    </source>
</evidence>
<keyword evidence="4" id="KW-0228">DNA excision</keyword>
<dbReference type="InterPro" id="IPR013520">
    <property type="entry name" value="Ribonucl_H"/>
</dbReference>
<dbReference type="SUPFAM" id="SSF53098">
    <property type="entry name" value="Ribonuclease H-like"/>
    <property type="match status" value="1"/>
</dbReference>
<dbReference type="Pfam" id="PF01541">
    <property type="entry name" value="GIY-YIG"/>
    <property type="match status" value="1"/>
</dbReference>
<name>A0A0A8UTR9_LEGHA</name>
<evidence type="ECO:0000256" key="5">
    <source>
        <dbReference type="ARBA" id="ARBA00022801"/>
    </source>
</evidence>
<keyword evidence="6" id="KW-0269">Exonuclease</keyword>
<dbReference type="InterPro" id="IPR035901">
    <property type="entry name" value="GIY-YIG_endonuc_sf"/>
</dbReference>
<evidence type="ECO:0000256" key="15">
    <source>
        <dbReference type="ARBA" id="ARBA00049244"/>
    </source>
</evidence>
<keyword evidence="9" id="KW-0742">SOS response</keyword>
<evidence type="ECO:0000313" key="17">
    <source>
        <dbReference type="EMBL" id="CEK10124.1"/>
    </source>
</evidence>
<protein>
    <recommendedName>
        <fullName evidence="12">Excinuclease cho</fullName>
        <ecNumber evidence="1">2.7.7.7</ecNumber>
    </recommendedName>
    <alternativeName>
        <fullName evidence="14">Endonuclease cho</fullName>
    </alternativeName>
    <alternativeName>
        <fullName evidence="13">UvrC homolog protein</fullName>
    </alternativeName>
</protein>
<dbReference type="GO" id="GO:0006289">
    <property type="term" value="P:nucleotide-excision repair"/>
    <property type="evidence" value="ECO:0007669"/>
    <property type="project" value="InterPro"/>
</dbReference>
<dbReference type="Gene3D" id="3.30.420.10">
    <property type="entry name" value="Ribonuclease H-like superfamily/Ribonuclease H"/>
    <property type="match status" value="1"/>
</dbReference>
<dbReference type="KEGG" id="lha:LHA_1064"/>
<accession>A0A0A8UTR9</accession>
<evidence type="ECO:0000256" key="12">
    <source>
        <dbReference type="ARBA" id="ARBA00040756"/>
    </source>
</evidence>
<dbReference type="InterPro" id="IPR047296">
    <property type="entry name" value="GIY-YIG_UvrC_Cho"/>
</dbReference>
<keyword evidence="7" id="KW-0267">Excision nuclease</keyword>
<gene>
    <name evidence="17" type="ORF">LHA_1064</name>
</gene>
<dbReference type="HOGENOM" id="CLU_030720_0_0_6"/>
<keyword evidence="5" id="KW-0378">Hydrolase</keyword>
<evidence type="ECO:0000256" key="9">
    <source>
        <dbReference type="ARBA" id="ARBA00023236"/>
    </source>
</evidence>
<dbReference type="PANTHER" id="PTHR30562">
    <property type="entry name" value="UVRC/OXIDOREDUCTASE"/>
    <property type="match status" value="1"/>
</dbReference>
<dbReference type="Gene3D" id="3.40.1440.10">
    <property type="entry name" value="GIY-YIG endonuclease"/>
    <property type="match status" value="1"/>
</dbReference>
<dbReference type="RefSeq" id="WP_045105546.1">
    <property type="nucleotide sequence ID" value="NZ_LNYF01000005.1"/>
</dbReference>
<dbReference type="GO" id="GO:0004527">
    <property type="term" value="F:exonuclease activity"/>
    <property type="evidence" value="ECO:0007669"/>
    <property type="project" value="UniProtKB-KW"/>
</dbReference>
<evidence type="ECO:0000256" key="2">
    <source>
        <dbReference type="ARBA" id="ARBA00022722"/>
    </source>
</evidence>
<dbReference type="CDD" id="cd06127">
    <property type="entry name" value="DEDDh"/>
    <property type="match status" value="1"/>
</dbReference>
<dbReference type="SMART" id="SM00479">
    <property type="entry name" value="EXOIII"/>
    <property type="match status" value="1"/>
</dbReference>
<evidence type="ECO:0000256" key="10">
    <source>
        <dbReference type="ARBA" id="ARBA00025483"/>
    </source>
</evidence>
<keyword evidence="8" id="KW-0234">DNA repair</keyword>
<proteinExistence type="predicted"/>
<dbReference type="InterPro" id="IPR050066">
    <property type="entry name" value="UvrABC_protein_C"/>
</dbReference>
<dbReference type="AlphaFoldDB" id="A0A0A8UTR9"/>
<evidence type="ECO:0000256" key="8">
    <source>
        <dbReference type="ARBA" id="ARBA00023204"/>
    </source>
</evidence>
<dbReference type="InterPro" id="IPR006054">
    <property type="entry name" value="DnaQ"/>
</dbReference>
<organism evidence="17 18">
    <name type="scientific">Legionella hackeliae</name>
    <dbReference type="NCBI Taxonomy" id="449"/>
    <lineage>
        <taxon>Bacteria</taxon>
        <taxon>Pseudomonadati</taxon>
        <taxon>Pseudomonadota</taxon>
        <taxon>Gammaproteobacteria</taxon>
        <taxon>Legionellales</taxon>
        <taxon>Legionellaceae</taxon>
        <taxon>Legionella</taxon>
    </lineage>
</organism>
<dbReference type="GO" id="GO:0009432">
    <property type="term" value="P:SOS response"/>
    <property type="evidence" value="ECO:0007669"/>
    <property type="project" value="UniProtKB-KW"/>
</dbReference>
<dbReference type="InterPro" id="IPR036397">
    <property type="entry name" value="RNaseH_sf"/>
</dbReference>
<dbReference type="GO" id="GO:0003887">
    <property type="term" value="F:DNA-directed DNA polymerase activity"/>
    <property type="evidence" value="ECO:0007669"/>
    <property type="project" value="UniProtKB-EC"/>
</dbReference>
<dbReference type="STRING" id="449.LHA_1064"/>
<keyword evidence="3" id="KW-0227">DNA damage</keyword>
<reference evidence="18" key="1">
    <citation type="submission" date="2014-09" db="EMBL/GenBank/DDBJ databases">
        <authorList>
            <person name="Gomez-Valero L."/>
        </authorList>
    </citation>
    <scope>NUCLEOTIDE SEQUENCE [LARGE SCALE GENOMIC DNA]</scope>
    <source>
        <strain evidence="18">ATCC35250</strain>
    </source>
</reference>
<dbReference type="PROSITE" id="PS50164">
    <property type="entry name" value="GIY_YIG"/>
    <property type="match status" value="1"/>
</dbReference>
<dbReference type="InterPro" id="IPR012337">
    <property type="entry name" value="RNaseH-like_sf"/>
</dbReference>
<dbReference type="SUPFAM" id="SSF82771">
    <property type="entry name" value="GIY-YIG endonuclease"/>
    <property type="match status" value="1"/>
</dbReference>